<keyword evidence="1" id="KW-0418">Kinase</keyword>
<dbReference type="InterPro" id="IPR048444">
    <property type="entry name" value="DNMK"/>
</dbReference>
<sequence length="277" mass="31286">MKKVVGLAAKARSGKDTAAAMLLQHPEVTAYALADPLKRGCQALFNLTDAQTWDDNVKELKVDAWGLSPREFFQRVGTEWMRSQNPLHWLMRADREIYAPEAISPLSPAQLSHPELPFILGAKAFFNLSDEQCWSAGADKEPDSFWNMTPSEMIDLIKARALKDFPDFFERRASTPTQNFNETAYINKPTLDTEGKSTVIIKDIRFENEAAYIRDLNGSILHIMRDNAKAVKSHPSEFGIEVRAGDIVIKNNGTLIEYQEALETAWKTLLKTRQDRG</sequence>
<dbReference type="Gene3D" id="3.40.50.300">
    <property type="entry name" value="P-loop containing nucleotide triphosphate hydrolases"/>
    <property type="match status" value="2"/>
</dbReference>
<gene>
    <name evidence="1" type="ORF">PMA3_06630</name>
</gene>
<protein>
    <submittedName>
        <fullName evidence="1">Deoxynucleotide monophosphate kinase</fullName>
    </submittedName>
</protein>
<dbReference type="Pfam" id="PF21448">
    <property type="entry name" value="DNMK"/>
    <property type="match status" value="2"/>
</dbReference>
<keyword evidence="2" id="KW-1185">Reference proteome</keyword>
<accession>A0A191Z289</accession>
<dbReference type="Proteomes" id="UP000078354">
    <property type="component" value="Chromosome"/>
</dbReference>
<evidence type="ECO:0000313" key="1">
    <source>
        <dbReference type="EMBL" id="ANJ59282.1"/>
    </source>
</evidence>
<evidence type="ECO:0000313" key="2">
    <source>
        <dbReference type="Proteomes" id="UP000078354"/>
    </source>
</evidence>
<dbReference type="InterPro" id="IPR027417">
    <property type="entry name" value="P-loop_NTPase"/>
</dbReference>
<dbReference type="GO" id="GO:0016301">
    <property type="term" value="F:kinase activity"/>
    <property type="evidence" value="ECO:0007669"/>
    <property type="project" value="UniProtKB-KW"/>
</dbReference>
<organism evidence="1 2">
    <name type="scientific">Pseudomonas silesiensis</name>
    <dbReference type="NCBI Taxonomy" id="1853130"/>
    <lineage>
        <taxon>Bacteria</taxon>
        <taxon>Pseudomonadati</taxon>
        <taxon>Pseudomonadota</taxon>
        <taxon>Gammaproteobacteria</taxon>
        <taxon>Pseudomonadales</taxon>
        <taxon>Pseudomonadaceae</taxon>
        <taxon>Pseudomonas</taxon>
    </lineage>
</organism>
<dbReference type="SUPFAM" id="SSF52540">
    <property type="entry name" value="P-loop containing nucleoside triphosphate hydrolases"/>
    <property type="match status" value="1"/>
</dbReference>
<dbReference type="OrthoDB" id="5401711at2"/>
<reference evidence="1 2" key="1">
    <citation type="journal article" date="2018" name="Syst. Appl. Microbiol.">
        <title>Pseudomonas silesiensis sp. nov. strain A3T isolated from a biological pesticide sewage treatment plant and analysis of the complete genome sequence.</title>
        <authorList>
            <person name="Kaminski M.A."/>
            <person name="Furmanczyk E.M."/>
            <person name="Sobczak A."/>
            <person name="Dziembowski A."/>
            <person name="Lipinski L."/>
        </authorList>
    </citation>
    <scope>NUCLEOTIDE SEQUENCE [LARGE SCALE GENOMIC DNA]</scope>
    <source>
        <strain evidence="1 2">A3</strain>
    </source>
</reference>
<dbReference type="STRING" id="1853130.PMA3_06630"/>
<name>A0A191Z289_9PSED</name>
<proteinExistence type="predicted"/>
<dbReference type="EMBL" id="CP014870">
    <property type="protein sequence ID" value="ANJ59282.1"/>
    <property type="molecule type" value="Genomic_DNA"/>
</dbReference>
<dbReference type="AlphaFoldDB" id="A0A191Z289"/>
<dbReference type="KEGG" id="psil:PMA3_06630"/>
<keyword evidence="1" id="KW-0808">Transferase</keyword>